<proteinExistence type="predicted"/>
<dbReference type="InterPro" id="IPR029033">
    <property type="entry name" value="His_PPase_superfam"/>
</dbReference>
<dbReference type="InterPro" id="IPR051021">
    <property type="entry name" value="Mito_Ser/Thr_phosphatase"/>
</dbReference>
<gene>
    <name evidence="2" type="ORF">GCM10011584_25540</name>
</gene>
<dbReference type="EMBL" id="BMNI01000006">
    <property type="protein sequence ID" value="GGO91447.1"/>
    <property type="molecule type" value="Genomic_DNA"/>
</dbReference>
<dbReference type="InterPro" id="IPR013078">
    <property type="entry name" value="His_Pase_superF_clade-1"/>
</dbReference>
<reference evidence="3" key="1">
    <citation type="journal article" date="2019" name="Int. J. Syst. Evol. Microbiol.">
        <title>The Global Catalogue of Microorganisms (GCM) 10K type strain sequencing project: providing services to taxonomists for standard genome sequencing and annotation.</title>
        <authorList>
            <consortium name="The Broad Institute Genomics Platform"/>
            <consortium name="The Broad Institute Genome Sequencing Center for Infectious Disease"/>
            <person name="Wu L."/>
            <person name="Ma J."/>
        </authorList>
    </citation>
    <scope>NUCLEOTIDE SEQUENCE [LARGE SCALE GENOMIC DNA]</scope>
    <source>
        <strain evidence="3">CGMCC 4.7371</strain>
    </source>
</reference>
<keyword evidence="1" id="KW-0378">Hydrolase</keyword>
<evidence type="ECO:0000256" key="1">
    <source>
        <dbReference type="ARBA" id="ARBA00022801"/>
    </source>
</evidence>
<evidence type="ECO:0000313" key="2">
    <source>
        <dbReference type="EMBL" id="GGO91447.1"/>
    </source>
</evidence>
<dbReference type="PANTHER" id="PTHR20935">
    <property type="entry name" value="PHOSPHOGLYCERATE MUTASE-RELATED"/>
    <property type="match status" value="1"/>
</dbReference>
<dbReference type="RefSeq" id="WP_229662847.1">
    <property type="nucleotide sequence ID" value="NZ_BMNI01000006.1"/>
</dbReference>
<name>A0ABQ2NBB0_9ACTN</name>
<comment type="caution">
    <text evidence="2">The sequence shown here is derived from an EMBL/GenBank/DDBJ whole genome shotgun (WGS) entry which is preliminary data.</text>
</comment>
<dbReference type="SUPFAM" id="SSF53254">
    <property type="entry name" value="Phosphoglycerate mutase-like"/>
    <property type="match status" value="1"/>
</dbReference>
<dbReference type="CDD" id="cd07067">
    <property type="entry name" value="HP_PGM_like"/>
    <property type="match status" value="1"/>
</dbReference>
<sequence>MSDPAITRTLVLVRHAQAESWAASDVERALTPAGTEAAGVLGEWLRDQGITPDAALVSGARRTRETWAALADAAGWQLQPAYDDGLYAAGPDTALDLIRFAATDAATLLVLGHNPTIHFLAQVLSDGTGAAEQTTRLASDFPPASAAVLTFDVEWARVSEGYGALTAFRPGR</sequence>
<dbReference type="PANTHER" id="PTHR20935:SF1">
    <property type="entry name" value="SLL1549 PROTEIN"/>
    <property type="match status" value="1"/>
</dbReference>
<dbReference type="Pfam" id="PF00300">
    <property type="entry name" value="His_Phos_1"/>
    <property type="match status" value="1"/>
</dbReference>
<organism evidence="2 3">
    <name type="scientific">Nocardioides phosphati</name>
    <dbReference type="NCBI Taxonomy" id="1867775"/>
    <lineage>
        <taxon>Bacteria</taxon>
        <taxon>Bacillati</taxon>
        <taxon>Actinomycetota</taxon>
        <taxon>Actinomycetes</taxon>
        <taxon>Propionibacteriales</taxon>
        <taxon>Nocardioidaceae</taxon>
        <taxon>Nocardioides</taxon>
    </lineage>
</organism>
<dbReference type="Gene3D" id="3.40.50.1240">
    <property type="entry name" value="Phosphoglycerate mutase-like"/>
    <property type="match status" value="1"/>
</dbReference>
<protein>
    <submittedName>
        <fullName evidence="2">Phosphohistidine phosphatase</fullName>
    </submittedName>
</protein>
<accession>A0ABQ2NBB0</accession>
<dbReference type="Proteomes" id="UP000655410">
    <property type="component" value="Unassembled WGS sequence"/>
</dbReference>
<keyword evidence="3" id="KW-1185">Reference proteome</keyword>
<evidence type="ECO:0000313" key="3">
    <source>
        <dbReference type="Proteomes" id="UP000655410"/>
    </source>
</evidence>